<evidence type="ECO:0000256" key="2">
    <source>
        <dbReference type="ARBA" id="ARBA00022980"/>
    </source>
</evidence>
<dbReference type="GO" id="GO:0032543">
    <property type="term" value="P:mitochondrial translation"/>
    <property type="evidence" value="ECO:0007669"/>
    <property type="project" value="EnsemblFungi"/>
</dbReference>
<dbReference type="GeneID" id="14495359"/>
<evidence type="ECO:0000259" key="5">
    <source>
        <dbReference type="SMART" id="SM00916"/>
    </source>
</evidence>
<proteinExistence type="predicted"/>
<gene>
    <name evidence="6" type="primary">TBLA0C05820</name>
    <name evidence="6" type="ORF">TBLA_0C05820</name>
</gene>
<evidence type="ECO:0000256" key="1">
    <source>
        <dbReference type="ARBA" id="ARBA00004173"/>
    </source>
</evidence>
<dbReference type="EMBL" id="HE806318">
    <property type="protein sequence ID" value="CCH60379.1"/>
    <property type="molecule type" value="Genomic_DNA"/>
</dbReference>
<accession>I2H1X7</accession>
<evidence type="ECO:0000256" key="4">
    <source>
        <dbReference type="ARBA" id="ARBA00023274"/>
    </source>
</evidence>
<sequence length="153" mass="17914">MAKSSVIKQLKALNQISYTTKEALVYLKPDKIKSINLFFNFKNEDGHMGARKFWRNYIPTIQFYNPTLLVNVTRTHPPVILSKKSKIKKVLPENMKFVSEQDLNRCSLEVKDHNDKTINKIEMKSKHSTDILKEFLEQVEHEKIPEADLIKLE</sequence>
<dbReference type="PANTHER" id="PTHR13274:SF2">
    <property type="entry name" value="SMALL RIBOSOMAL SUBUNIT PROTEIN MS25"/>
    <property type="match status" value="1"/>
</dbReference>
<keyword evidence="2" id="KW-0689">Ribosomal protein</keyword>
<dbReference type="SMART" id="SM00916">
    <property type="entry name" value="L51_S25_CI-B8"/>
    <property type="match status" value="1"/>
</dbReference>
<dbReference type="OMA" id="QNHNGHM"/>
<dbReference type="AlphaFoldDB" id="I2H1X7"/>
<organism evidence="6 7">
    <name type="scientific">Henningerozyma blattae (strain ATCC 34711 / CBS 6284 / DSM 70876 / NBRC 10599 / NRRL Y-10934 / UCD 77-7)</name>
    <name type="common">Yeast</name>
    <name type="synonym">Tetrapisispora blattae</name>
    <dbReference type="NCBI Taxonomy" id="1071380"/>
    <lineage>
        <taxon>Eukaryota</taxon>
        <taxon>Fungi</taxon>
        <taxon>Dikarya</taxon>
        <taxon>Ascomycota</taxon>
        <taxon>Saccharomycotina</taxon>
        <taxon>Saccharomycetes</taxon>
        <taxon>Saccharomycetales</taxon>
        <taxon>Saccharomycetaceae</taxon>
        <taxon>Henningerozyma</taxon>
    </lineage>
</organism>
<keyword evidence="7" id="KW-1185">Reference proteome</keyword>
<reference evidence="6 7" key="1">
    <citation type="journal article" date="2011" name="Proc. Natl. Acad. Sci. U.S.A.">
        <title>Evolutionary erosion of yeast sex chromosomes by mating-type switching accidents.</title>
        <authorList>
            <person name="Gordon J.L."/>
            <person name="Armisen D."/>
            <person name="Proux-Wera E."/>
            <person name="Oheigeartaigh S.S."/>
            <person name="Byrne K.P."/>
            <person name="Wolfe K.H."/>
        </authorList>
    </citation>
    <scope>NUCLEOTIDE SEQUENCE [LARGE SCALE GENOMIC DNA]</scope>
    <source>
        <strain evidence="7">ATCC 34711 / CBS 6284 / DSM 70876 / NBRC 10599 / NRRL Y-10934 / UCD 77-7</strain>
    </source>
</reference>
<dbReference type="OrthoDB" id="1696305at2759"/>
<protein>
    <recommendedName>
        <fullName evidence="5">Ribosomal protein/NADH dehydrogenase domain-containing protein</fullName>
    </recommendedName>
</protein>
<dbReference type="InParanoid" id="I2H1X7"/>
<name>I2H1X7_HENB6</name>
<feature type="domain" description="Ribosomal protein/NADH dehydrogenase" evidence="5">
    <location>
        <begin position="42"/>
        <end position="142"/>
    </location>
</feature>
<keyword evidence="4" id="KW-0687">Ribonucleoprotein</keyword>
<dbReference type="Proteomes" id="UP000002866">
    <property type="component" value="Chromosome 3"/>
</dbReference>
<evidence type="ECO:0000313" key="7">
    <source>
        <dbReference type="Proteomes" id="UP000002866"/>
    </source>
</evidence>
<comment type="subcellular location">
    <subcellularLocation>
        <location evidence="1">Mitochondrion</location>
    </subcellularLocation>
</comment>
<dbReference type="KEGG" id="tbl:TBLA_0C05820"/>
<dbReference type="GO" id="GO:0005762">
    <property type="term" value="C:mitochondrial large ribosomal subunit"/>
    <property type="evidence" value="ECO:0007669"/>
    <property type="project" value="EnsemblFungi"/>
</dbReference>
<dbReference type="InterPro" id="IPR040049">
    <property type="entry name" value="Ribosomal_mS25/mL61"/>
</dbReference>
<dbReference type="FunCoup" id="I2H1X7">
    <property type="interactions" value="125"/>
</dbReference>
<dbReference type="PANTHER" id="PTHR13274">
    <property type="entry name" value="MITOCHONDRIAL RIBOSOMAL PROTEIN S25"/>
    <property type="match status" value="1"/>
</dbReference>
<dbReference type="GO" id="GO:0003735">
    <property type="term" value="F:structural constituent of ribosome"/>
    <property type="evidence" value="ECO:0007669"/>
    <property type="project" value="EnsemblFungi"/>
</dbReference>
<evidence type="ECO:0000256" key="3">
    <source>
        <dbReference type="ARBA" id="ARBA00023128"/>
    </source>
</evidence>
<dbReference type="HOGENOM" id="CLU_141769_0_0_1"/>
<keyword evidence="3" id="KW-0496">Mitochondrion</keyword>
<dbReference type="RefSeq" id="XP_004179898.1">
    <property type="nucleotide sequence ID" value="XM_004179850.1"/>
</dbReference>
<dbReference type="STRING" id="1071380.I2H1X7"/>
<dbReference type="InterPro" id="IPR007741">
    <property type="entry name" value="Ribosomal_mL43/mS25/NADH_DH"/>
</dbReference>
<evidence type="ECO:0000313" key="6">
    <source>
        <dbReference type="EMBL" id="CCH60379.1"/>
    </source>
</evidence>